<dbReference type="PANTHER" id="PTHR45138">
    <property type="entry name" value="REGULATORY COMPONENTS OF SENSORY TRANSDUCTION SYSTEM"/>
    <property type="match status" value="1"/>
</dbReference>
<feature type="domain" description="GGDEF" evidence="2">
    <location>
        <begin position="252"/>
        <end position="384"/>
    </location>
</feature>
<dbReference type="GO" id="GO:0043709">
    <property type="term" value="P:cell adhesion involved in single-species biofilm formation"/>
    <property type="evidence" value="ECO:0007669"/>
    <property type="project" value="TreeGrafter"/>
</dbReference>
<dbReference type="InterPro" id="IPR043128">
    <property type="entry name" value="Rev_trsase/Diguanyl_cyclase"/>
</dbReference>
<dbReference type="NCBIfam" id="TIGR00254">
    <property type="entry name" value="GGDEF"/>
    <property type="match status" value="1"/>
</dbReference>
<feature type="transmembrane region" description="Helical" evidence="1">
    <location>
        <begin position="53"/>
        <end position="71"/>
    </location>
</feature>
<feature type="transmembrane region" description="Helical" evidence="1">
    <location>
        <begin position="114"/>
        <end position="132"/>
    </location>
</feature>
<evidence type="ECO:0000313" key="3">
    <source>
        <dbReference type="EMBL" id="WUM18369.1"/>
    </source>
</evidence>
<dbReference type="KEGG" id="whr:OG579_11440"/>
<dbReference type="InterPro" id="IPR029787">
    <property type="entry name" value="Nucleotide_cyclase"/>
</dbReference>
<reference evidence="3 4" key="1">
    <citation type="submission" date="2022-10" db="EMBL/GenBank/DDBJ databases">
        <title>The complete genomes of actinobacterial strains from the NBC collection.</title>
        <authorList>
            <person name="Joergensen T.S."/>
            <person name="Alvarez Arevalo M."/>
            <person name="Sterndorff E.B."/>
            <person name="Faurdal D."/>
            <person name="Vuksanovic O."/>
            <person name="Mourched A.-S."/>
            <person name="Charusanti P."/>
            <person name="Shaw S."/>
            <person name="Blin K."/>
            <person name="Weber T."/>
        </authorList>
    </citation>
    <scope>NUCLEOTIDE SEQUENCE [LARGE SCALE GENOMIC DNA]</scope>
    <source>
        <strain evidence="3 4">NBC_00319</strain>
    </source>
</reference>
<feature type="transmembrane region" description="Helical" evidence="1">
    <location>
        <begin position="161"/>
        <end position="177"/>
    </location>
</feature>
<keyword evidence="1" id="KW-0812">Transmembrane</keyword>
<sequence length="384" mass="41111">MPTPDHTPDRPAPVNTIGAGGRSHLVRWLTGPHDYAWIVDHHSMRSLRSSIRAVFAGNTLLMAVCSALLLRSPDGPQGTVARTVALVVMAVQAAAIVLIVLAPMPTTQRRARNYFVGFGVFGDVGLTLILVLYSPVVHAIGCALFVINSALCTYFVSSRWLLAHLAWAAAVIGYALWRVDDAHLFDPYAVAAGGLVLLAAVCGVPIAAHIAWNRLSIDAQQSLVDPLTGLRNRRGIEVSVEPLWERASRDGLAIAAVVVDIDDFKRVNDTHGHVAGDDVLRSLARRMRDTLGRDAVAGRTGGEEFTVVLCGTRTEVTGFVDRLPRRLSDTDDAVPVTVSVGATVIGAPRDHHFPESLDAAMRDADTRMYAAKRAGGGQSSTALI</sequence>
<dbReference type="RefSeq" id="WP_328856029.1">
    <property type="nucleotide sequence ID" value="NZ_CP108021.1"/>
</dbReference>
<name>A0AAU4JX31_9NOCA</name>
<dbReference type="Proteomes" id="UP001432128">
    <property type="component" value="Chromosome"/>
</dbReference>
<dbReference type="PROSITE" id="PS50887">
    <property type="entry name" value="GGDEF"/>
    <property type="match status" value="1"/>
</dbReference>
<evidence type="ECO:0000256" key="1">
    <source>
        <dbReference type="SAM" id="Phobius"/>
    </source>
</evidence>
<feature type="transmembrane region" description="Helical" evidence="1">
    <location>
        <begin position="138"/>
        <end position="156"/>
    </location>
</feature>
<dbReference type="SUPFAM" id="SSF55073">
    <property type="entry name" value="Nucleotide cyclase"/>
    <property type="match status" value="1"/>
</dbReference>
<organism evidence="3 4">
    <name type="scientific">Williamsia herbipolensis</name>
    <dbReference type="NCBI Taxonomy" id="1603258"/>
    <lineage>
        <taxon>Bacteria</taxon>
        <taxon>Bacillati</taxon>
        <taxon>Actinomycetota</taxon>
        <taxon>Actinomycetes</taxon>
        <taxon>Mycobacteriales</taxon>
        <taxon>Nocardiaceae</taxon>
        <taxon>Williamsia</taxon>
    </lineage>
</organism>
<dbReference type="SMART" id="SM00267">
    <property type="entry name" value="GGDEF"/>
    <property type="match status" value="1"/>
</dbReference>
<dbReference type="InterPro" id="IPR050469">
    <property type="entry name" value="Diguanylate_Cyclase"/>
</dbReference>
<feature type="transmembrane region" description="Helical" evidence="1">
    <location>
        <begin position="189"/>
        <end position="212"/>
    </location>
</feature>
<gene>
    <name evidence="3" type="ORF">OG579_11440</name>
</gene>
<keyword evidence="1" id="KW-0472">Membrane</keyword>
<dbReference type="Gene3D" id="3.30.70.270">
    <property type="match status" value="1"/>
</dbReference>
<proteinExistence type="predicted"/>
<evidence type="ECO:0000259" key="2">
    <source>
        <dbReference type="PROSITE" id="PS50887"/>
    </source>
</evidence>
<dbReference type="Pfam" id="PF00990">
    <property type="entry name" value="GGDEF"/>
    <property type="match status" value="1"/>
</dbReference>
<feature type="transmembrane region" description="Helical" evidence="1">
    <location>
        <begin position="83"/>
        <end position="102"/>
    </location>
</feature>
<dbReference type="AlphaFoldDB" id="A0AAU4JX31"/>
<evidence type="ECO:0000313" key="4">
    <source>
        <dbReference type="Proteomes" id="UP001432128"/>
    </source>
</evidence>
<keyword evidence="4" id="KW-1185">Reference proteome</keyword>
<dbReference type="GO" id="GO:0005886">
    <property type="term" value="C:plasma membrane"/>
    <property type="evidence" value="ECO:0007669"/>
    <property type="project" value="TreeGrafter"/>
</dbReference>
<dbReference type="EMBL" id="CP108021">
    <property type="protein sequence ID" value="WUM18369.1"/>
    <property type="molecule type" value="Genomic_DNA"/>
</dbReference>
<protein>
    <submittedName>
        <fullName evidence="3">GGDEF domain-containing protein</fullName>
    </submittedName>
</protein>
<dbReference type="InterPro" id="IPR000160">
    <property type="entry name" value="GGDEF_dom"/>
</dbReference>
<accession>A0AAU4JX31</accession>
<dbReference type="PANTHER" id="PTHR45138:SF9">
    <property type="entry name" value="DIGUANYLATE CYCLASE DGCM-RELATED"/>
    <property type="match status" value="1"/>
</dbReference>
<dbReference type="GO" id="GO:1902201">
    <property type="term" value="P:negative regulation of bacterial-type flagellum-dependent cell motility"/>
    <property type="evidence" value="ECO:0007669"/>
    <property type="project" value="TreeGrafter"/>
</dbReference>
<dbReference type="GO" id="GO:0052621">
    <property type="term" value="F:diguanylate cyclase activity"/>
    <property type="evidence" value="ECO:0007669"/>
    <property type="project" value="TreeGrafter"/>
</dbReference>
<dbReference type="CDD" id="cd01949">
    <property type="entry name" value="GGDEF"/>
    <property type="match status" value="1"/>
</dbReference>
<keyword evidence="1" id="KW-1133">Transmembrane helix</keyword>